<evidence type="ECO:0000256" key="1">
    <source>
        <dbReference type="SAM" id="MobiDB-lite"/>
    </source>
</evidence>
<keyword evidence="3" id="KW-1185">Reference proteome</keyword>
<feature type="compositionally biased region" description="Basic residues" evidence="1">
    <location>
        <begin position="89"/>
        <end position="101"/>
    </location>
</feature>
<accession>A0A9P8CBH0</accession>
<sequence>MYRDGLYNQTYNPEDHQDASQVNYRLPDPRRHGELKDGGSPKSVDSMTSREKTVAMSAMPHIPHGEEQLDNLKQQLEDIEIERREDQARRRRRYQREHGHQKPSISVRTTRPESPLLQGGHLRRSSIDSSAHGSPRMSKRRDHTVSPVLGAQLSQSPRRMMSPASRDNTPTSGHSSSDDYYSDVPSSRASVQSPRSSRRASIPSEVSPLHKGLRDVRHMAGGIIHHPATSTDHYSILRHSHGLVFYQGVATAMTVSVFTDRALPADRAYLLKPKTWSITARNEATFKEQTSSLLNVTPTHTVREEQLDPEDERAWKRDIAEFEKRTSKGWRRKHVLRETAVIRIPPEVGDGYFQLVLCHGESETILCTSPTFRLLSISPTMGAVNGAHWSTLPLEIGAIALTMQAKAAIGTALLPMKAATQSKAQTIMPGSVMGHAGHAKTAGKLAYGATGAADKLATELAKFNENYHEEREGPFTPALKVDDDYENGPKNPYPINFNAKCDKSRKNKGQHIMPRSDLVNVPDIVLYRLTGYYFGWCTLASERFDSKGRMRRKTRWCQAIVVVIPVDVEGLERVNMSRANSKHVQLQLLADEADQPLHNEVVTLQIFGCIRPWENELEKLLAEDLKKGKEVAFDTIMANEASDIVIAQTILDEPSWHPEVIHERAITQPREKPHGLERLKEEYTEKRLRVQKKIDKMPLHKMGVRMPVDKRKDKTVHTNGYVVQR</sequence>
<proteinExistence type="predicted"/>
<organism evidence="2 3">
    <name type="scientific">Calycina marina</name>
    <dbReference type="NCBI Taxonomy" id="1763456"/>
    <lineage>
        <taxon>Eukaryota</taxon>
        <taxon>Fungi</taxon>
        <taxon>Dikarya</taxon>
        <taxon>Ascomycota</taxon>
        <taxon>Pezizomycotina</taxon>
        <taxon>Leotiomycetes</taxon>
        <taxon>Helotiales</taxon>
        <taxon>Pezizellaceae</taxon>
        <taxon>Calycina</taxon>
    </lineage>
</organism>
<feature type="compositionally biased region" description="Low complexity" evidence="1">
    <location>
        <begin position="178"/>
        <end position="204"/>
    </location>
</feature>
<reference evidence="2" key="1">
    <citation type="journal article" date="2021" name="IMA Fungus">
        <title>Genomic characterization of three marine fungi, including Emericellopsis atlantica sp. nov. with signatures of a generalist lifestyle and marine biomass degradation.</title>
        <authorList>
            <person name="Hagestad O.C."/>
            <person name="Hou L."/>
            <person name="Andersen J.H."/>
            <person name="Hansen E.H."/>
            <person name="Altermark B."/>
            <person name="Li C."/>
            <person name="Kuhnert E."/>
            <person name="Cox R.J."/>
            <person name="Crous P.W."/>
            <person name="Spatafora J.W."/>
            <person name="Lail K."/>
            <person name="Amirebrahimi M."/>
            <person name="Lipzen A."/>
            <person name="Pangilinan J."/>
            <person name="Andreopoulos W."/>
            <person name="Hayes R.D."/>
            <person name="Ng V."/>
            <person name="Grigoriev I.V."/>
            <person name="Jackson S.A."/>
            <person name="Sutton T.D.S."/>
            <person name="Dobson A.D.W."/>
            <person name="Rama T."/>
        </authorList>
    </citation>
    <scope>NUCLEOTIDE SEQUENCE</scope>
    <source>
        <strain evidence="2">TRa3180A</strain>
    </source>
</reference>
<dbReference type="OrthoDB" id="276388at2759"/>
<name>A0A9P8CBH0_9HELO</name>
<evidence type="ECO:0000313" key="2">
    <source>
        <dbReference type="EMBL" id="KAG9240958.1"/>
    </source>
</evidence>
<dbReference type="AlphaFoldDB" id="A0A9P8CBH0"/>
<feature type="compositionally biased region" description="Polar residues" evidence="1">
    <location>
        <begin position="165"/>
        <end position="174"/>
    </location>
</feature>
<feature type="region of interest" description="Disordered" evidence="1">
    <location>
        <begin position="87"/>
        <end position="211"/>
    </location>
</feature>
<feature type="compositionally biased region" description="Basic and acidic residues" evidence="1">
    <location>
        <begin position="27"/>
        <end position="39"/>
    </location>
</feature>
<protein>
    <submittedName>
        <fullName evidence="2">Uncharacterized protein</fullName>
    </submittedName>
</protein>
<comment type="caution">
    <text evidence="2">The sequence shown here is derived from an EMBL/GenBank/DDBJ whole genome shotgun (WGS) entry which is preliminary data.</text>
</comment>
<dbReference type="Proteomes" id="UP000887226">
    <property type="component" value="Unassembled WGS sequence"/>
</dbReference>
<feature type="region of interest" description="Disordered" evidence="1">
    <location>
        <begin position="1"/>
        <end position="73"/>
    </location>
</feature>
<evidence type="ECO:0000313" key="3">
    <source>
        <dbReference type="Proteomes" id="UP000887226"/>
    </source>
</evidence>
<dbReference type="EMBL" id="MU254301">
    <property type="protein sequence ID" value="KAG9240958.1"/>
    <property type="molecule type" value="Genomic_DNA"/>
</dbReference>
<gene>
    <name evidence="2" type="ORF">BJ878DRAFT_523202</name>
</gene>